<comment type="cofactor">
    <cofactor evidence="1">
        <name>pyridoxal 5'-phosphate</name>
        <dbReference type="ChEBI" id="CHEBI:597326"/>
    </cofactor>
</comment>
<name>A0A6J6D5H2_9ZZZZ</name>
<comment type="catalytic activity">
    <reaction evidence="5">
        <text>(sulfur carrier)-H + L-cysteine = (sulfur carrier)-SH + L-alanine</text>
        <dbReference type="Rhea" id="RHEA:43892"/>
        <dbReference type="Rhea" id="RHEA-COMP:14737"/>
        <dbReference type="Rhea" id="RHEA-COMP:14739"/>
        <dbReference type="ChEBI" id="CHEBI:29917"/>
        <dbReference type="ChEBI" id="CHEBI:35235"/>
        <dbReference type="ChEBI" id="CHEBI:57972"/>
        <dbReference type="ChEBI" id="CHEBI:64428"/>
        <dbReference type="EC" id="2.8.1.7"/>
    </reaction>
</comment>
<evidence type="ECO:0000313" key="7">
    <source>
        <dbReference type="EMBL" id="CAB4558555.1"/>
    </source>
</evidence>
<dbReference type="InterPro" id="IPR010970">
    <property type="entry name" value="Cys_dSase_SufS"/>
</dbReference>
<keyword evidence="3" id="KW-0808">Transferase</keyword>
<evidence type="ECO:0000259" key="6">
    <source>
        <dbReference type="Pfam" id="PF00266"/>
    </source>
</evidence>
<evidence type="ECO:0000256" key="5">
    <source>
        <dbReference type="ARBA" id="ARBA00050776"/>
    </source>
</evidence>
<evidence type="ECO:0000256" key="1">
    <source>
        <dbReference type="ARBA" id="ARBA00001933"/>
    </source>
</evidence>
<dbReference type="EMBL" id="CAEZYU010000041">
    <property type="protein sequence ID" value="CAB4741117.1"/>
    <property type="molecule type" value="Genomic_DNA"/>
</dbReference>
<dbReference type="EC" id="2.8.1.7" evidence="2"/>
<evidence type="ECO:0000256" key="3">
    <source>
        <dbReference type="ARBA" id="ARBA00022679"/>
    </source>
</evidence>
<dbReference type="PANTHER" id="PTHR43586">
    <property type="entry name" value="CYSTEINE DESULFURASE"/>
    <property type="match status" value="1"/>
</dbReference>
<dbReference type="GO" id="GO:0006534">
    <property type="term" value="P:cysteine metabolic process"/>
    <property type="evidence" value="ECO:0007669"/>
    <property type="project" value="InterPro"/>
</dbReference>
<reference evidence="7" key="1">
    <citation type="submission" date="2020-05" db="EMBL/GenBank/DDBJ databases">
        <authorList>
            <person name="Chiriac C."/>
            <person name="Salcher M."/>
            <person name="Ghai R."/>
            <person name="Kavagutti S V."/>
        </authorList>
    </citation>
    <scope>NUCLEOTIDE SEQUENCE</scope>
</reference>
<dbReference type="AlphaFoldDB" id="A0A6J6D5H2"/>
<gene>
    <name evidence="7" type="ORF">UFOPK1358_02079</name>
    <name evidence="8" type="ORF">UFOPK2766_01046</name>
</gene>
<dbReference type="NCBIfam" id="TIGR01979">
    <property type="entry name" value="sufS"/>
    <property type="match status" value="1"/>
</dbReference>
<sequence>MALNQSEAAGQVPDAFDVLRIKSDFPILSRTVHDKPLVFLDSAASSQKPRAVLQAMDTYYETINANVHRAAYTMAEEATNAMEAARSKIASFIGATNPNEVVFTKNATESINLIARSWGAANLSHGDAILLTHLEHHANIVPWQQLAAERELEIRWIPLTADCQLDLTNLDSLLDGVKMVGLTSMSNVVGTITPVRAIADAAHAAGAVVAVDACQSVPHLPTDVHQLGADFLSFSGHKMLGPTGIGVLWARKELLDAMPPFLGGGGMILDVRLDGFLAAEAPHKFEAGTPPIAEIIGLGAAVDYLNQLGMAQIRQHEIALTAFALEHLSNRFGDRISLYGPQDAELRGGVMSFAFDDIHPHDLSQVLDQHGICVRPGHHCAKPLMRLLGVGATARASWYIYNNEADITSLGDALEAAGEFFTF</sequence>
<dbReference type="InterPro" id="IPR015424">
    <property type="entry name" value="PyrdxlP-dep_Trfase"/>
</dbReference>
<dbReference type="Gene3D" id="3.40.640.10">
    <property type="entry name" value="Type I PLP-dependent aspartate aminotransferase-like (Major domain)"/>
    <property type="match status" value="1"/>
</dbReference>
<evidence type="ECO:0000256" key="2">
    <source>
        <dbReference type="ARBA" id="ARBA00012239"/>
    </source>
</evidence>
<dbReference type="Pfam" id="PF00266">
    <property type="entry name" value="Aminotran_5"/>
    <property type="match status" value="1"/>
</dbReference>
<organism evidence="7">
    <name type="scientific">freshwater metagenome</name>
    <dbReference type="NCBI Taxonomy" id="449393"/>
    <lineage>
        <taxon>unclassified sequences</taxon>
        <taxon>metagenomes</taxon>
        <taxon>ecological metagenomes</taxon>
    </lineage>
</organism>
<dbReference type="InterPro" id="IPR015422">
    <property type="entry name" value="PyrdxlP-dep_Trfase_small"/>
</dbReference>
<evidence type="ECO:0000256" key="4">
    <source>
        <dbReference type="ARBA" id="ARBA00022898"/>
    </source>
</evidence>
<dbReference type="EMBL" id="CAEZSF010000317">
    <property type="protein sequence ID" value="CAB4558555.1"/>
    <property type="molecule type" value="Genomic_DNA"/>
</dbReference>
<proteinExistence type="predicted"/>
<protein>
    <recommendedName>
        <fullName evidence="2">cysteine desulfurase</fullName>
        <ecNumber evidence="2">2.8.1.7</ecNumber>
    </recommendedName>
</protein>
<dbReference type="Gene3D" id="3.90.1150.10">
    <property type="entry name" value="Aspartate Aminotransferase, domain 1"/>
    <property type="match status" value="1"/>
</dbReference>
<dbReference type="InterPro" id="IPR015421">
    <property type="entry name" value="PyrdxlP-dep_Trfase_major"/>
</dbReference>
<dbReference type="GO" id="GO:0030170">
    <property type="term" value="F:pyridoxal phosphate binding"/>
    <property type="evidence" value="ECO:0007669"/>
    <property type="project" value="InterPro"/>
</dbReference>
<dbReference type="CDD" id="cd06453">
    <property type="entry name" value="SufS_like"/>
    <property type="match status" value="1"/>
</dbReference>
<feature type="domain" description="Aminotransferase class V" evidence="6">
    <location>
        <begin position="38"/>
        <end position="410"/>
    </location>
</feature>
<accession>A0A6J6D5H2</accession>
<dbReference type="PANTHER" id="PTHR43586:SF8">
    <property type="entry name" value="CYSTEINE DESULFURASE 1, CHLOROPLASTIC"/>
    <property type="match status" value="1"/>
</dbReference>
<keyword evidence="4" id="KW-0663">Pyridoxal phosphate</keyword>
<dbReference type="GO" id="GO:0031071">
    <property type="term" value="F:cysteine desulfurase activity"/>
    <property type="evidence" value="ECO:0007669"/>
    <property type="project" value="UniProtKB-EC"/>
</dbReference>
<evidence type="ECO:0000313" key="8">
    <source>
        <dbReference type="EMBL" id="CAB4741117.1"/>
    </source>
</evidence>
<dbReference type="InterPro" id="IPR000192">
    <property type="entry name" value="Aminotrans_V_dom"/>
</dbReference>
<dbReference type="SUPFAM" id="SSF53383">
    <property type="entry name" value="PLP-dependent transferases"/>
    <property type="match status" value="1"/>
</dbReference>